<dbReference type="GO" id="GO:0004176">
    <property type="term" value="F:ATP-dependent peptidase activity"/>
    <property type="evidence" value="ECO:0007669"/>
    <property type="project" value="InterPro"/>
</dbReference>
<dbReference type="InterPro" id="IPR003593">
    <property type="entry name" value="AAA+_ATPase"/>
</dbReference>
<accession>A0A9Q0PTQ4</accession>
<keyword evidence="3" id="KW-0812">Transmembrane</keyword>
<reference evidence="6" key="1">
    <citation type="submission" date="2022-11" db="EMBL/GenBank/DDBJ databases">
        <authorList>
            <person name="Hyden B.L."/>
            <person name="Feng K."/>
            <person name="Yates T."/>
            <person name="Jawdy S."/>
            <person name="Smart L.B."/>
            <person name="Muchero W."/>
        </authorList>
    </citation>
    <scope>NUCLEOTIDE SEQUENCE</scope>
    <source>
        <tissue evidence="6">Shoot tip</tissue>
    </source>
</reference>
<evidence type="ECO:0000256" key="1">
    <source>
        <dbReference type="ARBA" id="ARBA00022946"/>
    </source>
</evidence>
<feature type="transmembrane region" description="Helical" evidence="3">
    <location>
        <begin position="727"/>
        <end position="746"/>
    </location>
</feature>
<evidence type="ECO:0000259" key="5">
    <source>
        <dbReference type="SMART" id="SM00382"/>
    </source>
</evidence>
<evidence type="ECO:0000256" key="4">
    <source>
        <dbReference type="SAM" id="SignalP"/>
    </source>
</evidence>
<keyword evidence="4" id="KW-0732">Signal</keyword>
<dbReference type="GO" id="GO:0006508">
    <property type="term" value="P:proteolysis"/>
    <property type="evidence" value="ECO:0007669"/>
    <property type="project" value="InterPro"/>
</dbReference>
<evidence type="ECO:0000256" key="2">
    <source>
        <dbReference type="SAM" id="Coils"/>
    </source>
</evidence>
<feature type="coiled-coil region" evidence="2">
    <location>
        <begin position="225"/>
        <end position="307"/>
    </location>
</feature>
<evidence type="ECO:0000313" key="7">
    <source>
        <dbReference type="Proteomes" id="UP001151529"/>
    </source>
</evidence>
<dbReference type="Gene3D" id="3.40.50.300">
    <property type="entry name" value="P-loop containing nucleotide triphosphate hydrolases"/>
    <property type="match status" value="1"/>
</dbReference>
<dbReference type="Gene3D" id="1.10.8.60">
    <property type="match status" value="1"/>
</dbReference>
<feature type="signal peptide" evidence="4">
    <location>
        <begin position="1"/>
        <end position="19"/>
    </location>
</feature>
<feature type="transmembrane region" description="Helical" evidence="3">
    <location>
        <begin position="668"/>
        <end position="685"/>
    </location>
</feature>
<comment type="caution">
    <text evidence="6">The sequence shown here is derived from an EMBL/GenBank/DDBJ whole genome shotgun (WGS) entry which is preliminary data.</text>
</comment>
<dbReference type="Gene3D" id="1.20.58.760">
    <property type="entry name" value="Peptidase M41"/>
    <property type="match status" value="1"/>
</dbReference>
<dbReference type="PANTHER" id="PTHR23076">
    <property type="entry name" value="METALLOPROTEASE M41 FTSH"/>
    <property type="match status" value="1"/>
</dbReference>
<reference evidence="6" key="2">
    <citation type="journal article" date="2023" name="Int. J. Mol. Sci.">
        <title>De Novo Assembly and Annotation of 11 Diverse Shrub Willow (Salix) Genomes Reveals Novel Gene Organization in Sex-Linked Regions.</title>
        <authorList>
            <person name="Hyden B."/>
            <person name="Feng K."/>
            <person name="Yates T.B."/>
            <person name="Jawdy S."/>
            <person name="Cereghino C."/>
            <person name="Smart L.B."/>
            <person name="Muchero W."/>
        </authorList>
    </citation>
    <scope>NUCLEOTIDE SEQUENCE [LARGE SCALE GENOMIC DNA]</scope>
    <source>
        <tissue evidence="6">Shoot tip</tissue>
    </source>
</reference>
<dbReference type="FunFam" id="1.20.58.760:FF:000015">
    <property type="entry name" value="ATP-dependent zinc metalloprotease FtsH 3"/>
    <property type="match status" value="1"/>
</dbReference>
<dbReference type="InterPro" id="IPR027417">
    <property type="entry name" value="P-loop_NTPase"/>
</dbReference>
<dbReference type="GO" id="GO:0009535">
    <property type="term" value="C:chloroplast thylakoid membrane"/>
    <property type="evidence" value="ECO:0007669"/>
    <property type="project" value="TreeGrafter"/>
</dbReference>
<proteinExistence type="predicted"/>
<dbReference type="InterPro" id="IPR037219">
    <property type="entry name" value="Peptidase_M41-like"/>
</dbReference>
<keyword evidence="1" id="KW-0809">Transit peptide</keyword>
<dbReference type="SUPFAM" id="SSF52540">
    <property type="entry name" value="P-loop containing nucleoside triphosphate hydrolases"/>
    <property type="match status" value="1"/>
</dbReference>
<sequence>MNRTIVFFLSPLSLSLLVCRPPHLLKPCAKKYTRLQNDPQPRSLLLYYTPLLIIMASSLSPSLSHLFPLHKDPPSPIKYRIRTKKLYRNRHKALPFVHSLCVFGSQGASKRSKSSQDLPLDSPRRLKQEILSKPEKGVFQCITRPIVFTLFCIAIGFYPLGASPPLAVADVAVASAVAVKKKQKNLNKESNSKEHEFSNYTKSLLEEVSRLLKRIEEARKGNGGVEEVKLVLKAVKGRKEELQREIMEGMYLEVRQLRKEKGKMENRSEEIVEEVGKEKKEYDILREKGEKERMEALEERMRVMDEEYTSVWERIGEIGDEILRRETMALSVGVRELCFIERECEELVKRFSQEMRQKSIDSQKKSSITKLSRSDIQKELETAQRKLLEQMILPNVVEVEGLGLLFDQDSIDFAARISQGLKDSQKLQKDTEALIRKKMKRFGDEKRLVVNTSADEIVKGFPEVELKWMFGDKEVVVPKAIHLHLYHSWKKWREEAKTELKRKLLEDADFGKEYVAQKQEQILLGRDRVVSKTWYNEEKNRWEMEPIAVPYAVSKKLVEHARIRHDWGAMYIALKGDEKEYFVDIKEFEILYEDFGGFDGLYMKMLASCIPTSVHLMWIPLSELDLGQQFLLALRLTSQCLNGLWKSRIVSYGRDWVVEKVRNINDDIMMVIVFPMLELIVPFPVRMRLGMAWPEEIDQTVGSTWYLKWQSEAEINFKSRKTDDMQWFFWFAIRLFIYGYILLHAFRFLKRKVPRLLGFGPLRSKDPNFLKLRRVRYYVKYKLRTIKRKKKAGIDPISTAFDGMKRVKNPPIPLRDFSSIESMREEINEVVAFLQNPSAFQEMGARAPRGVLIVGERGTGKTSLALAIAAEARVPVVKVEAQQLEAGLWVGQSASNVRELFQTARDLAPVIIFVEDFDLFAGVRGKFIHTKKQDHEAFINQLLVELDGFQKQDGVVLMATTRNIKQIDEALQRPGRMDRVFYLQQPTQAEREKILHLSTKETMDGDLIDFVDWRKVAEKTALLRPVELKLVPVALEGSAFKSKFLDTDELMSYCSWFATFSSLVPDWVRKTKIAKKMSRMMVNHLGLTLSKEDLQNVVDLMEPYGQISNGIELLNPPIDWTRETKFPHAVWAAGRGLIALLLPNFDVVDNLWLEPCSWQGIGCTKISKARNEGSLNGNSESRSYLEKKLVFCFGSYISSQLLLPFGEENFLCSSELKQAQEIATRMVIQYGWGPDDNPAIYYSNKGVTFLSAGNSHEYEMAAKVEKLYDLAYLKAKGMLQKNRRVLEKIVEELLEFEILAGKDLERMVDDNGGIREKEPFSLSKANYTEALSSNFLDQGNGAGPALLGVST</sequence>
<dbReference type="InterPro" id="IPR003959">
    <property type="entry name" value="ATPase_AAA_core"/>
</dbReference>
<dbReference type="SMART" id="SM00382">
    <property type="entry name" value="AAA"/>
    <property type="match status" value="1"/>
</dbReference>
<protein>
    <recommendedName>
        <fullName evidence="5">AAA+ ATPase domain-containing protein</fullName>
    </recommendedName>
</protein>
<organism evidence="6 7">
    <name type="scientific">Salix viminalis</name>
    <name type="common">Common osier</name>
    <name type="synonym">Basket willow</name>
    <dbReference type="NCBI Taxonomy" id="40686"/>
    <lineage>
        <taxon>Eukaryota</taxon>
        <taxon>Viridiplantae</taxon>
        <taxon>Streptophyta</taxon>
        <taxon>Embryophyta</taxon>
        <taxon>Tracheophyta</taxon>
        <taxon>Spermatophyta</taxon>
        <taxon>Magnoliopsida</taxon>
        <taxon>eudicotyledons</taxon>
        <taxon>Gunneridae</taxon>
        <taxon>Pentapetalae</taxon>
        <taxon>rosids</taxon>
        <taxon>fabids</taxon>
        <taxon>Malpighiales</taxon>
        <taxon>Salicaceae</taxon>
        <taxon>Saliceae</taxon>
        <taxon>Salix</taxon>
    </lineage>
</organism>
<dbReference type="GO" id="GO:0004222">
    <property type="term" value="F:metalloendopeptidase activity"/>
    <property type="evidence" value="ECO:0007669"/>
    <property type="project" value="InterPro"/>
</dbReference>
<dbReference type="EMBL" id="JAPFFL010000011">
    <property type="protein sequence ID" value="KAJ6694066.1"/>
    <property type="molecule type" value="Genomic_DNA"/>
</dbReference>
<gene>
    <name evidence="6" type="ORF">OIU85_004818</name>
</gene>
<dbReference type="PANTHER" id="PTHR23076:SF58">
    <property type="entry name" value="INACTIVE ATP-DEPENDENT ZINC METALLOPROTEASE FTSHI 5, CHLOROPLASTIC-RELATED"/>
    <property type="match status" value="1"/>
</dbReference>
<feature type="chain" id="PRO_5040161624" description="AAA+ ATPase domain-containing protein" evidence="4">
    <location>
        <begin position="20"/>
        <end position="1351"/>
    </location>
</feature>
<dbReference type="Proteomes" id="UP001151529">
    <property type="component" value="Chromosome 13"/>
</dbReference>
<name>A0A9Q0PTQ4_SALVM</name>
<keyword evidence="7" id="KW-1185">Reference proteome</keyword>
<dbReference type="GO" id="GO:0005524">
    <property type="term" value="F:ATP binding"/>
    <property type="evidence" value="ECO:0007669"/>
    <property type="project" value="InterPro"/>
</dbReference>
<dbReference type="SUPFAM" id="SSF140990">
    <property type="entry name" value="FtsH protease domain-like"/>
    <property type="match status" value="1"/>
</dbReference>
<keyword evidence="3" id="KW-0472">Membrane</keyword>
<keyword evidence="2" id="KW-0175">Coiled coil</keyword>
<dbReference type="FunFam" id="3.40.50.300:FF:001891">
    <property type="entry name" value="ATP-dependent zinc metalloprotease FtsH 3"/>
    <property type="match status" value="1"/>
</dbReference>
<dbReference type="Pfam" id="PF00004">
    <property type="entry name" value="AAA"/>
    <property type="match status" value="1"/>
</dbReference>
<feature type="domain" description="AAA+ ATPase" evidence="5">
    <location>
        <begin position="847"/>
        <end position="987"/>
    </location>
</feature>
<keyword evidence="3" id="KW-1133">Transmembrane helix</keyword>
<dbReference type="OrthoDB" id="2016434at2759"/>
<evidence type="ECO:0000256" key="3">
    <source>
        <dbReference type="SAM" id="Phobius"/>
    </source>
</evidence>
<evidence type="ECO:0000313" key="6">
    <source>
        <dbReference type="EMBL" id="KAJ6694066.1"/>
    </source>
</evidence>
<dbReference type="GO" id="GO:0016887">
    <property type="term" value="F:ATP hydrolysis activity"/>
    <property type="evidence" value="ECO:0007669"/>
    <property type="project" value="InterPro"/>
</dbReference>
<dbReference type="Pfam" id="PF01434">
    <property type="entry name" value="Peptidase_M41"/>
    <property type="match status" value="1"/>
</dbReference>
<dbReference type="InterPro" id="IPR000642">
    <property type="entry name" value="Peptidase_M41"/>
</dbReference>